<dbReference type="CDD" id="cd19411">
    <property type="entry name" value="MCP2201-like_sensor"/>
    <property type="match status" value="1"/>
</dbReference>
<dbReference type="SUPFAM" id="SSF55785">
    <property type="entry name" value="PYP-like sensor domain (PAS domain)"/>
    <property type="match status" value="1"/>
</dbReference>
<keyword evidence="1" id="KW-0472">Membrane</keyword>
<protein>
    <submittedName>
        <fullName evidence="6">Diguanylate cyclase/phosphodiesterase</fullName>
    </submittedName>
</protein>
<dbReference type="SMART" id="SM00052">
    <property type="entry name" value="EAL"/>
    <property type="match status" value="1"/>
</dbReference>
<dbReference type="GO" id="GO:0003824">
    <property type="term" value="F:catalytic activity"/>
    <property type="evidence" value="ECO:0007669"/>
    <property type="project" value="UniProtKB-ARBA"/>
</dbReference>
<dbReference type="Gene3D" id="3.30.70.270">
    <property type="match status" value="1"/>
</dbReference>
<dbReference type="SUPFAM" id="SSF55073">
    <property type="entry name" value="Nucleotide cyclase"/>
    <property type="match status" value="1"/>
</dbReference>
<comment type="caution">
    <text evidence="6">The sequence shown here is derived from an EMBL/GenBank/DDBJ whole genome shotgun (WGS) entry which is preliminary data.</text>
</comment>
<keyword evidence="1" id="KW-1133">Transmembrane helix</keyword>
<dbReference type="SMART" id="SM00267">
    <property type="entry name" value="GGDEF"/>
    <property type="match status" value="1"/>
</dbReference>
<name>A0A401JFK7_9PROT</name>
<dbReference type="InterPro" id="IPR001633">
    <property type="entry name" value="EAL_dom"/>
</dbReference>
<evidence type="ECO:0000313" key="6">
    <source>
        <dbReference type="EMBL" id="GBL46412.1"/>
    </source>
</evidence>
<sequence length="793" mass="88728">MKTAIKLFAHNSKYAIVIGFGLVLLLMVTITVIGLTRMHSINKQMESIVRERDAKSELVMNLRSLSRERAVTIYSMLLMKDPFQLDAAVQHFSQLASEFILTRDKLLQMQLNPVERATLQASQVKTRISTQSMERVVELIQAGKLTDAQELLQTQAIPAQKDVFGLFNELIEMQRRSTHVAVDRASHEYRSSVWTIGILGAAAFLLGVGIMMLVVRKAIRIERALYHEKERAEVTLHSIGDAVISTDIAGNVDYLNPVAEQLTGWHADQARGLPFREICNTIDEISRQPLDHSIASRQMDGWMVGLSRNALLISKSGTEFAIESSITPIRNHTGDNIGFVSVFHDVTTTRSMARQISWQASHDSLTGLPNRREFERCLTDLLNSAKQTDTQHILLYIDLDQFKLVNDTSGHGAGDELLRQLAAIIQTHIRGRDTLARLGGDEFGVLLEECPIDQGRQIAEKLRQAIAEFRFVWEGKTFEIGASMGLVEVTASAENMASLLSSADAACYMAKDKGRNRIWVHQKDNAELLQRHGEMQWVARITHAFEENRFCLYYQSIVAVQPNQSGRQYCEILLRLKDESGRLVSPMAFIPAAERYGMMPLIDRWVIRSMFKWLVDNPGSTEQRCYAINISGQSLGDEHFIEFVIDQFHGSGLPAEAICFEVTETAAIANLSRAMRFISILKGLGCRFSLDDFGSGMSSFAYLKNLQVDSVKIDGAFVRDMVTDAVDHAMVEAINRIGHVMGIQTVAEFVENDAILEKLRLLGVDYAQGYGIHKPAPLQLLCDDVRLTAHSAA</sequence>
<dbReference type="Pfam" id="PF00990">
    <property type="entry name" value="GGDEF"/>
    <property type="match status" value="1"/>
</dbReference>
<dbReference type="PROSITE" id="PS50113">
    <property type="entry name" value="PAC"/>
    <property type="match status" value="1"/>
</dbReference>
<dbReference type="RefSeq" id="WP_124705198.1">
    <property type="nucleotide sequence ID" value="NZ_BGOW01000019.1"/>
</dbReference>
<evidence type="ECO:0000259" key="4">
    <source>
        <dbReference type="PROSITE" id="PS50883"/>
    </source>
</evidence>
<feature type="transmembrane region" description="Helical" evidence="1">
    <location>
        <begin position="193"/>
        <end position="215"/>
    </location>
</feature>
<proteinExistence type="predicted"/>
<organism evidence="6 7">
    <name type="scientific">Sulfuriferula multivorans</name>
    <dbReference type="NCBI Taxonomy" id="1559896"/>
    <lineage>
        <taxon>Bacteria</taxon>
        <taxon>Pseudomonadati</taxon>
        <taxon>Pseudomonadota</taxon>
        <taxon>Betaproteobacteria</taxon>
        <taxon>Nitrosomonadales</taxon>
        <taxon>Sulfuricellaceae</taxon>
        <taxon>Sulfuriferula</taxon>
    </lineage>
</organism>
<keyword evidence="7" id="KW-1185">Reference proteome</keyword>
<dbReference type="InterPro" id="IPR052155">
    <property type="entry name" value="Biofilm_reg_signaling"/>
</dbReference>
<accession>A0A401JFK7</accession>
<dbReference type="PANTHER" id="PTHR44757:SF4">
    <property type="entry name" value="DIGUANYLATE CYCLASE DGCE-RELATED"/>
    <property type="match status" value="1"/>
</dbReference>
<feature type="domain" description="EAL" evidence="4">
    <location>
        <begin position="534"/>
        <end position="789"/>
    </location>
</feature>
<gene>
    <name evidence="6" type="ORF">SFMTTN_2225</name>
</gene>
<dbReference type="NCBIfam" id="TIGR00254">
    <property type="entry name" value="GGDEF"/>
    <property type="match status" value="1"/>
</dbReference>
<dbReference type="InterPro" id="IPR024478">
    <property type="entry name" value="HlyB_4HB_MCP"/>
</dbReference>
<dbReference type="PROSITE" id="PS50112">
    <property type="entry name" value="PAS"/>
    <property type="match status" value="1"/>
</dbReference>
<dbReference type="InterPro" id="IPR000160">
    <property type="entry name" value="GGDEF_dom"/>
</dbReference>
<dbReference type="InterPro" id="IPR000700">
    <property type="entry name" value="PAS-assoc_C"/>
</dbReference>
<dbReference type="InterPro" id="IPR043128">
    <property type="entry name" value="Rev_trsase/Diguanyl_cyclase"/>
</dbReference>
<dbReference type="EMBL" id="BGOW01000019">
    <property type="protein sequence ID" value="GBL46412.1"/>
    <property type="molecule type" value="Genomic_DNA"/>
</dbReference>
<dbReference type="CDD" id="cd01949">
    <property type="entry name" value="GGDEF"/>
    <property type="match status" value="1"/>
</dbReference>
<dbReference type="InterPro" id="IPR047347">
    <property type="entry name" value="YvaQ-like_sensor"/>
</dbReference>
<evidence type="ECO:0000259" key="3">
    <source>
        <dbReference type="PROSITE" id="PS50113"/>
    </source>
</evidence>
<feature type="domain" description="PAC" evidence="3">
    <location>
        <begin position="306"/>
        <end position="358"/>
    </location>
</feature>
<evidence type="ECO:0000259" key="5">
    <source>
        <dbReference type="PROSITE" id="PS50887"/>
    </source>
</evidence>
<dbReference type="Gene3D" id="3.30.450.20">
    <property type="entry name" value="PAS domain"/>
    <property type="match status" value="1"/>
</dbReference>
<evidence type="ECO:0000259" key="2">
    <source>
        <dbReference type="PROSITE" id="PS50112"/>
    </source>
</evidence>
<dbReference type="InterPro" id="IPR013656">
    <property type="entry name" value="PAS_4"/>
</dbReference>
<dbReference type="OrthoDB" id="9813903at2"/>
<dbReference type="AlphaFoldDB" id="A0A401JFK7"/>
<dbReference type="InterPro" id="IPR000014">
    <property type="entry name" value="PAS"/>
</dbReference>
<dbReference type="InterPro" id="IPR035919">
    <property type="entry name" value="EAL_sf"/>
</dbReference>
<feature type="domain" description="GGDEF" evidence="5">
    <location>
        <begin position="390"/>
        <end position="523"/>
    </location>
</feature>
<dbReference type="SMART" id="SM00091">
    <property type="entry name" value="PAS"/>
    <property type="match status" value="1"/>
</dbReference>
<dbReference type="Pfam" id="PF08448">
    <property type="entry name" value="PAS_4"/>
    <property type="match status" value="1"/>
</dbReference>
<dbReference type="PROSITE" id="PS50887">
    <property type="entry name" value="GGDEF"/>
    <property type="match status" value="1"/>
</dbReference>
<dbReference type="SUPFAM" id="SSF141868">
    <property type="entry name" value="EAL domain-like"/>
    <property type="match status" value="1"/>
</dbReference>
<evidence type="ECO:0000256" key="1">
    <source>
        <dbReference type="SAM" id="Phobius"/>
    </source>
</evidence>
<reference evidence="6 7" key="1">
    <citation type="journal article" date="2019" name="Front. Microbiol.">
        <title>Genomes of Neutrophilic Sulfur-Oxidizing Chemolithoautotrophs Representing 9 Proteobacterial Species From 8 Genera.</title>
        <authorList>
            <person name="Watanabe T."/>
            <person name="Kojima H."/>
            <person name="Umezawa K."/>
            <person name="Hori C."/>
            <person name="Takasuka T.E."/>
            <person name="Kato Y."/>
            <person name="Fukui M."/>
        </authorList>
    </citation>
    <scope>NUCLEOTIDE SEQUENCE [LARGE SCALE GENOMIC DNA]</scope>
    <source>
        <strain evidence="6 7">TTN</strain>
    </source>
</reference>
<dbReference type="CDD" id="cd00130">
    <property type="entry name" value="PAS"/>
    <property type="match status" value="1"/>
</dbReference>
<dbReference type="InterPro" id="IPR035965">
    <property type="entry name" value="PAS-like_dom_sf"/>
</dbReference>
<dbReference type="InterPro" id="IPR029787">
    <property type="entry name" value="Nucleotide_cyclase"/>
</dbReference>
<feature type="transmembrane region" description="Helical" evidence="1">
    <location>
        <begin position="14"/>
        <end position="35"/>
    </location>
</feature>
<dbReference type="Pfam" id="PF00563">
    <property type="entry name" value="EAL"/>
    <property type="match status" value="1"/>
</dbReference>
<dbReference type="Pfam" id="PF12729">
    <property type="entry name" value="4HB_MCP_1"/>
    <property type="match status" value="1"/>
</dbReference>
<feature type="domain" description="PAS" evidence="2">
    <location>
        <begin position="228"/>
        <end position="272"/>
    </location>
</feature>
<dbReference type="NCBIfam" id="TIGR00229">
    <property type="entry name" value="sensory_box"/>
    <property type="match status" value="1"/>
</dbReference>
<keyword evidence="1" id="KW-0812">Transmembrane</keyword>
<dbReference type="FunFam" id="3.30.70.270:FF:000001">
    <property type="entry name" value="Diguanylate cyclase domain protein"/>
    <property type="match status" value="1"/>
</dbReference>
<dbReference type="PROSITE" id="PS50883">
    <property type="entry name" value="EAL"/>
    <property type="match status" value="1"/>
</dbReference>
<dbReference type="Gene3D" id="3.20.20.450">
    <property type="entry name" value="EAL domain"/>
    <property type="match status" value="1"/>
</dbReference>
<dbReference type="CDD" id="cd01948">
    <property type="entry name" value="EAL"/>
    <property type="match status" value="1"/>
</dbReference>
<dbReference type="Proteomes" id="UP000286806">
    <property type="component" value="Unassembled WGS sequence"/>
</dbReference>
<dbReference type="PANTHER" id="PTHR44757">
    <property type="entry name" value="DIGUANYLATE CYCLASE DGCP"/>
    <property type="match status" value="1"/>
</dbReference>
<evidence type="ECO:0000313" key="7">
    <source>
        <dbReference type="Proteomes" id="UP000286806"/>
    </source>
</evidence>